<dbReference type="SUPFAM" id="SSF48179">
    <property type="entry name" value="6-phosphogluconate dehydrogenase C-terminal domain-like"/>
    <property type="match status" value="1"/>
</dbReference>
<accession>A0A8E2JVV5</accession>
<dbReference type="SUPFAM" id="SSF51735">
    <property type="entry name" value="NAD(P)-binding Rossmann-fold domains"/>
    <property type="match status" value="1"/>
</dbReference>
<keyword evidence="7" id="KW-1185">Reference proteome</keyword>
<dbReference type="OrthoDB" id="3609at2759"/>
<feature type="domain" description="Ketopantoate reductase N-terminal" evidence="4">
    <location>
        <begin position="4"/>
        <end position="161"/>
    </location>
</feature>
<dbReference type="Gene3D" id="3.40.50.720">
    <property type="entry name" value="NAD(P)-binding Rossmann-like Domain"/>
    <property type="match status" value="1"/>
</dbReference>
<feature type="domain" description="Ketopantoate reductase C-terminal" evidence="5">
    <location>
        <begin position="192"/>
        <end position="319"/>
    </location>
</feature>
<dbReference type="InterPro" id="IPR036291">
    <property type="entry name" value="NAD(P)-bd_dom_sf"/>
</dbReference>
<dbReference type="Proteomes" id="UP000250140">
    <property type="component" value="Unassembled WGS sequence"/>
</dbReference>
<dbReference type="InterPro" id="IPR013332">
    <property type="entry name" value="KPR_N"/>
</dbReference>
<dbReference type="Pfam" id="PF08546">
    <property type="entry name" value="ApbA_C"/>
    <property type="match status" value="1"/>
</dbReference>
<dbReference type="InterPro" id="IPR051402">
    <property type="entry name" value="KPR-Related"/>
</dbReference>
<dbReference type="GO" id="GO:0005737">
    <property type="term" value="C:cytoplasm"/>
    <property type="evidence" value="ECO:0007669"/>
    <property type="project" value="TreeGrafter"/>
</dbReference>
<evidence type="ECO:0000259" key="5">
    <source>
        <dbReference type="Pfam" id="PF08546"/>
    </source>
</evidence>
<dbReference type="PANTHER" id="PTHR21708:SF30">
    <property type="entry name" value="2-DEHYDROPANTOATE 2-REDUCTASE-RELATED"/>
    <property type="match status" value="1"/>
</dbReference>
<dbReference type="GO" id="GO:0015940">
    <property type="term" value="P:pantothenate biosynthetic process"/>
    <property type="evidence" value="ECO:0007669"/>
    <property type="project" value="InterPro"/>
</dbReference>
<organism evidence="6 7">
    <name type="scientific">Glonium stellatum</name>
    <dbReference type="NCBI Taxonomy" id="574774"/>
    <lineage>
        <taxon>Eukaryota</taxon>
        <taxon>Fungi</taxon>
        <taxon>Dikarya</taxon>
        <taxon>Ascomycota</taxon>
        <taxon>Pezizomycotina</taxon>
        <taxon>Dothideomycetes</taxon>
        <taxon>Pleosporomycetidae</taxon>
        <taxon>Gloniales</taxon>
        <taxon>Gloniaceae</taxon>
        <taxon>Glonium</taxon>
    </lineage>
</organism>
<reference evidence="6 7" key="1">
    <citation type="journal article" date="2016" name="Nat. Commun.">
        <title>Ectomycorrhizal ecology is imprinted in the genome of the dominant symbiotic fungus Cenococcum geophilum.</title>
        <authorList>
            <consortium name="DOE Joint Genome Institute"/>
            <person name="Peter M."/>
            <person name="Kohler A."/>
            <person name="Ohm R.A."/>
            <person name="Kuo A."/>
            <person name="Krutzmann J."/>
            <person name="Morin E."/>
            <person name="Arend M."/>
            <person name="Barry K.W."/>
            <person name="Binder M."/>
            <person name="Choi C."/>
            <person name="Clum A."/>
            <person name="Copeland A."/>
            <person name="Grisel N."/>
            <person name="Haridas S."/>
            <person name="Kipfer T."/>
            <person name="LaButti K."/>
            <person name="Lindquist E."/>
            <person name="Lipzen A."/>
            <person name="Maire R."/>
            <person name="Meier B."/>
            <person name="Mihaltcheva S."/>
            <person name="Molinier V."/>
            <person name="Murat C."/>
            <person name="Poggeler S."/>
            <person name="Quandt C.A."/>
            <person name="Sperisen C."/>
            <person name="Tritt A."/>
            <person name="Tisserant E."/>
            <person name="Crous P.W."/>
            <person name="Henrissat B."/>
            <person name="Nehls U."/>
            <person name="Egli S."/>
            <person name="Spatafora J.W."/>
            <person name="Grigoriev I.V."/>
            <person name="Martin F.M."/>
        </authorList>
    </citation>
    <scope>NUCLEOTIDE SEQUENCE [LARGE SCALE GENOMIC DNA]</scope>
    <source>
        <strain evidence="6 7">CBS 207.34</strain>
    </source>
</reference>
<dbReference type="AlphaFoldDB" id="A0A8E2JVV5"/>
<dbReference type="InterPro" id="IPR013328">
    <property type="entry name" value="6PGD_dom2"/>
</dbReference>
<dbReference type="InterPro" id="IPR003710">
    <property type="entry name" value="ApbA"/>
</dbReference>
<dbReference type="InterPro" id="IPR008927">
    <property type="entry name" value="6-PGluconate_DH-like_C_sf"/>
</dbReference>
<comment type="similarity">
    <text evidence="1">Belongs to the ketopantoate reductase family.</text>
</comment>
<dbReference type="EMBL" id="KV749117">
    <property type="protein sequence ID" value="OCL11104.1"/>
    <property type="molecule type" value="Genomic_DNA"/>
</dbReference>
<dbReference type="GO" id="GO:0008677">
    <property type="term" value="F:2-dehydropantoate 2-reductase activity"/>
    <property type="evidence" value="ECO:0007669"/>
    <property type="project" value="InterPro"/>
</dbReference>
<protein>
    <submittedName>
        <fullName evidence="6">2-dehydropantoate 2-reductase</fullName>
    </submittedName>
</protein>
<dbReference type="Gene3D" id="1.10.1040.10">
    <property type="entry name" value="N-(1-d-carboxylethyl)-l-norvaline Dehydrogenase, domain 2"/>
    <property type="match status" value="1"/>
</dbReference>
<gene>
    <name evidence="6" type="ORF">AOQ84DRAFT_387069</name>
</gene>
<dbReference type="Pfam" id="PF02558">
    <property type="entry name" value="ApbA"/>
    <property type="match status" value="1"/>
</dbReference>
<name>A0A8E2JVV5_9PEZI</name>
<evidence type="ECO:0000313" key="7">
    <source>
        <dbReference type="Proteomes" id="UP000250140"/>
    </source>
</evidence>
<evidence type="ECO:0000259" key="4">
    <source>
        <dbReference type="Pfam" id="PF02558"/>
    </source>
</evidence>
<dbReference type="FunFam" id="1.10.1040.10:FF:000017">
    <property type="entry name" value="2-dehydropantoate 2-reductase"/>
    <property type="match status" value="1"/>
</dbReference>
<dbReference type="PANTHER" id="PTHR21708">
    <property type="entry name" value="PROBABLE 2-DEHYDROPANTOATE 2-REDUCTASE"/>
    <property type="match status" value="1"/>
</dbReference>
<keyword evidence="3" id="KW-0560">Oxidoreductase</keyword>
<evidence type="ECO:0000256" key="3">
    <source>
        <dbReference type="ARBA" id="ARBA00023002"/>
    </source>
</evidence>
<keyword evidence="2" id="KW-0521">NADP</keyword>
<evidence type="ECO:0000313" key="6">
    <source>
        <dbReference type="EMBL" id="OCL11104.1"/>
    </source>
</evidence>
<dbReference type="InterPro" id="IPR013752">
    <property type="entry name" value="KPA_reductase"/>
</dbReference>
<evidence type="ECO:0000256" key="1">
    <source>
        <dbReference type="ARBA" id="ARBA00007870"/>
    </source>
</evidence>
<proteinExistence type="inferred from homology"/>
<sequence>MPRVLVFGAGAVGSVYTYLLHRAGCSVTVICRSNYAAVSSHGFRISSAKFGSDVHVQPSVVRSAAETAEKSSSDDSAWDYILVSSKALPGSQPTQASLIAPAVGPQTAIVLVQNGIGIEDEYAAAFPNNPLVSGVVYLPVTQTAPGEIRMGEIELLQLGTYPTQAPEAHKARAVEFMELVTKGGGTCRVFDDIQPRRWSKLLVNASWNPICALVRTSDVQFMASSPGATVFVWEAMLEVVKIAQALGYAEITEKDALYQLERAKVRTEANAVEPSMLSDVRNNRQMEVEAILGNTVRMARDKGVKVVKLEALYVLIKALDEVHDSAVLLTAETGGQVLGKMVVPEQLLKDIGGQELGKTVVPEQLLDGNEGQELGKAVVPEELLGEHERQELGYIVVPEQAGHEVLQAGHDVGIIVVGVH</sequence>
<evidence type="ECO:0000256" key="2">
    <source>
        <dbReference type="ARBA" id="ARBA00022857"/>
    </source>
</evidence>
<dbReference type="NCBIfam" id="TIGR00745">
    <property type="entry name" value="apbA_panE"/>
    <property type="match status" value="1"/>
</dbReference>